<dbReference type="PANTHER" id="PTHR36306:SF1">
    <property type="entry name" value="ALPHA-AMYLASE-RELATED"/>
    <property type="match status" value="1"/>
</dbReference>
<dbReference type="RefSeq" id="WP_052884337.1">
    <property type="nucleotide sequence ID" value="NZ_CP009961.1"/>
</dbReference>
<dbReference type="GeneID" id="25401696"/>
<comment type="similarity">
    <text evidence="1">Belongs to the glycosyl hydrolase 57 family.</text>
</comment>
<organism evidence="6 7">
    <name type="scientific">Infirmifilum uzonense</name>
    <dbReference type="NCBI Taxonomy" id="1550241"/>
    <lineage>
        <taxon>Archaea</taxon>
        <taxon>Thermoproteota</taxon>
        <taxon>Thermoprotei</taxon>
        <taxon>Thermofilales</taxon>
        <taxon>Thermofilaceae</taxon>
        <taxon>Infirmifilum</taxon>
    </lineage>
</organism>
<keyword evidence="7" id="KW-1185">Reference proteome</keyword>
<protein>
    <recommendedName>
        <fullName evidence="8">DUF1925 domain-containing protein</fullName>
    </recommendedName>
</protein>
<dbReference type="InterPro" id="IPR011013">
    <property type="entry name" value="Gal_mutarotase_sf_dom"/>
</dbReference>
<evidence type="ECO:0000313" key="7">
    <source>
        <dbReference type="Proteomes" id="UP000067434"/>
    </source>
</evidence>
<evidence type="ECO:0000259" key="5">
    <source>
        <dbReference type="Pfam" id="PF09095"/>
    </source>
</evidence>
<dbReference type="Pfam" id="PF03065">
    <property type="entry name" value="Glyco_hydro_57"/>
    <property type="match status" value="1"/>
</dbReference>
<dbReference type="Pfam" id="PF09095">
    <property type="entry name" value="AmyA-gluTrfs_C"/>
    <property type="match status" value="2"/>
</dbReference>
<dbReference type="InterPro" id="IPR052046">
    <property type="entry name" value="GH57_Enzymes"/>
</dbReference>
<dbReference type="Gene3D" id="3.20.110.20">
    <property type="match status" value="1"/>
</dbReference>
<gene>
    <name evidence="6" type="ORF">MA03_05655</name>
</gene>
<dbReference type="HOGENOM" id="CLU_026700_0_0_2"/>
<sequence length="642" mass="75765">MKSTFIFILHFHQPIGQLKSILRRIQSNSYEMLLDLFSYFKDLPLTLHFSGPLLLYWREYYPDYLERMKDIIQNSRFEVLGGAFSESILSILPYEDRVEQLKRGRKLVEDLLGVRPKGLWLAERVWDPTLPSAIKEAAYSYVIVDDEVGYRSGLWRDDTHTAILTEYAGRKIGVLFIDANIRYILPWRTHTEVLDYIRSFRTPNGFKYVLWGSDAEKFGEWWPRENAEPWLRLFFHLLRESNDIQTLTPSEYIKRYGFTGLAYLGPWSYDKMIEWSGGYFPNFLRKYPEANNMHKKLLRVREKLVRLKAPPHAWENYYLAQCNDAYWHGLFGGTYLPILRQAIYEHLIKAERISESSALYYASGLRISEEDFDYDGRSEILIESLYTNFYIKPSDGGSLFELDIKLEGYEHNLINTMSRYAEPYLSGITDYRPDWYRRVSFREHIWKRDASLRDWIENTPFVDVSDLALKHYLVEHIGDGGVVLSAMGRDWSIRSQPSRIHVTKVYEVEDEGKTLRVKYIWRNMEKRFIDPKISIELSLMPKLPWDEESTPNYTVDDAYSRSFTERFESPWSRTIRISSKDYKEIVVENNKHAEVWVAPIETLARTEKGLKKELQGIGITFNHIVALNPGESFETQVTLRWL</sequence>
<dbReference type="InterPro" id="IPR015178">
    <property type="entry name" value="A-amylase/a-glucTrfase_central"/>
</dbReference>
<dbReference type="STRING" id="1550241.MA03_05655"/>
<reference evidence="6 7" key="1">
    <citation type="journal article" date="2015" name="Stand. Genomic Sci.">
        <title>Complete genome sequence of and proposal of Thermofilum uzonense sp. nov. a novel hyperthermophilic crenarchaeon and emended description of the genus Thermofilum.</title>
        <authorList>
            <person name="Toshchakov S.V."/>
            <person name="Korzhenkov A.A."/>
            <person name="Samarov N.I."/>
            <person name="Mazunin I.O."/>
            <person name="Mozhey O.I."/>
            <person name="Shmyr I.S."/>
            <person name="Derbikova K.S."/>
            <person name="Taranov E.A."/>
            <person name="Dominova I.N."/>
            <person name="Bonch-Osmolovskaya E.A."/>
            <person name="Patrushev M.V."/>
            <person name="Podosokorskaya O.A."/>
            <person name="Kublanov I.V."/>
        </authorList>
    </citation>
    <scope>NUCLEOTIDE SEQUENCE [LARGE SCALE GENOMIC DNA]</scope>
    <source>
        <strain evidence="6 7">1807-2</strain>
    </source>
</reference>
<feature type="domain" description="Glycoside hydrolase family 57 N-terminal" evidence="3">
    <location>
        <begin position="24"/>
        <end position="263"/>
    </location>
</feature>
<feature type="domain" description="Alpha-amylase/4-alpha-glucanotransferase C-terminal" evidence="5">
    <location>
        <begin position="433"/>
        <end position="628"/>
    </location>
</feature>
<dbReference type="KEGG" id="thf:MA03_05655"/>
<dbReference type="Proteomes" id="UP000067434">
    <property type="component" value="Chromosome"/>
</dbReference>
<dbReference type="InterPro" id="IPR014718">
    <property type="entry name" value="GH-type_carb-bd"/>
</dbReference>
<dbReference type="SUPFAM" id="SSF88713">
    <property type="entry name" value="Glycoside hydrolase/deacetylase"/>
    <property type="match status" value="1"/>
</dbReference>
<evidence type="ECO:0000313" key="6">
    <source>
        <dbReference type="EMBL" id="AKG38851.1"/>
    </source>
</evidence>
<evidence type="ECO:0000259" key="4">
    <source>
        <dbReference type="Pfam" id="PF09094"/>
    </source>
</evidence>
<dbReference type="InterPro" id="IPR004300">
    <property type="entry name" value="Glyco_hydro_57_N"/>
</dbReference>
<accession>A0A0F7CL61</accession>
<dbReference type="AlphaFoldDB" id="A0A0F7CL61"/>
<evidence type="ECO:0000256" key="2">
    <source>
        <dbReference type="ARBA" id="ARBA00023277"/>
    </source>
</evidence>
<dbReference type="GO" id="GO:0005975">
    <property type="term" value="P:carbohydrate metabolic process"/>
    <property type="evidence" value="ECO:0007669"/>
    <property type="project" value="InterPro"/>
</dbReference>
<dbReference type="OrthoDB" id="18576at2157"/>
<dbReference type="Pfam" id="PF09094">
    <property type="entry name" value="AmyA-A_glucT_m"/>
    <property type="match status" value="1"/>
</dbReference>
<dbReference type="InterPro" id="IPR011330">
    <property type="entry name" value="Glyco_hydro/deAcase_b/a-brl"/>
</dbReference>
<dbReference type="SUPFAM" id="SSF88688">
    <property type="entry name" value="Families 57/38 glycoside transferase middle domain"/>
    <property type="match status" value="1"/>
</dbReference>
<dbReference type="InterPro" id="IPR015179">
    <property type="entry name" value="A-amylase/a-glucTrfase_C"/>
</dbReference>
<dbReference type="SUPFAM" id="SSF74650">
    <property type="entry name" value="Galactose mutarotase-like"/>
    <property type="match status" value="1"/>
</dbReference>
<feature type="domain" description="Alpha-amylase/4-alpha-glucanotransferase central" evidence="4">
    <location>
        <begin position="278"/>
        <end position="353"/>
    </location>
</feature>
<dbReference type="PATRIC" id="fig|1550241.5.peg.1185"/>
<feature type="domain" description="Alpha-amylase/4-alpha-glucanotransferase C-terminal" evidence="5">
    <location>
        <begin position="371"/>
        <end position="429"/>
    </location>
</feature>
<dbReference type="GO" id="GO:0030246">
    <property type="term" value="F:carbohydrate binding"/>
    <property type="evidence" value="ECO:0007669"/>
    <property type="project" value="InterPro"/>
</dbReference>
<dbReference type="EMBL" id="CP009961">
    <property type="protein sequence ID" value="AKG38851.1"/>
    <property type="molecule type" value="Genomic_DNA"/>
</dbReference>
<dbReference type="GO" id="GO:0003824">
    <property type="term" value="F:catalytic activity"/>
    <property type="evidence" value="ECO:0007669"/>
    <property type="project" value="InterPro"/>
</dbReference>
<dbReference type="Gene3D" id="2.70.98.10">
    <property type="match status" value="1"/>
</dbReference>
<dbReference type="InterPro" id="IPR028995">
    <property type="entry name" value="Glyco_hydro_57/38_cen_sf"/>
</dbReference>
<evidence type="ECO:0000256" key="1">
    <source>
        <dbReference type="ARBA" id="ARBA00006821"/>
    </source>
</evidence>
<evidence type="ECO:0008006" key="8">
    <source>
        <dbReference type="Google" id="ProtNLM"/>
    </source>
</evidence>
<dbReference type="PANTHER" id="PTHR36306">
    <property type="entry name" value="ALPHA-AMYLASE-RELATED-RELATED"/>
    <property type="match status" value="1"/>
</dbReference>
<name>A0A0F7CL61_9CREN</name>
<proteinExistence type="inferred from homology"/>
<keyword evidence="2" id="KW-0119">Carbohydrate metabolism</keyword>
<evidence type="ECO:0000259" key="3">
    <source>
        <dbReference type="Pfam" id="PF03065"/>
    </source>
</evidence>